<gene>
    <name evidence="2" type="ORF">A1A1_18940</name>
    <name evidence="1" type="ORF">BBH88_16070</name>
</gene>
<accession>A0A1C7DJW4</accession>
<evidence type="ECO:0000313" key="3">
    <source>
        <dbReference type="Proteomes" id="UP000004725"/>
    </source>
</evidence>
<dbReference type="OrthoDB" id="9797568at2"/>
<dbReference type="Gene3D" id="1.20.58.220">
    <property type="entry name" value="Phosphate transport system protein phou homolog 2, domain 2"/>
    <property type="match status" value="1"/>
</dbReference>
<dbReference type="EMBL" id="AJYB01000137">
    <property type="protein sequence ID" value="EIM04923.1"/>
    <property type="molecule type" value="Genomic_DNA"/>
</dbReference>
<dbReference type="eggNOG" id="COG1392">
    <property type="taxonomic scope" value="Bacteria"/>
</dbReference>
<dbReference type="PANTHER" id="PTHR37298:SF1">
    <property type="entry name" value="UPF0111 PROTEIN YKAA"/>
    <property type="match status" value="1"/>
</dbReference>
<reference evidence="1" key="3">
    <citation type="submission" date="2016-10" db="EMBL/GenBank/DDBJ databases">
        <authorList>
            <person name="See-Too W.S."/>
        </authorList>
    </citation>
    <scope>NUCLEOTIDE SEQUENCE</scope>
    <source>
        <strain evidence="1">DSM 14505</strain>
    </source>
</reference>
<dbReference type="InterPro" id="IPR052912">
    <property type="entry name" value="UPF0111_domain"/>
</dbReference>
<evidence type="ECO:0000313" key="4">
    <source>
        <dbReference type="Proteomes" id="UP000092661"/>
    </source>
</evidence>
<dbReference type="RefSeq" id="WP_006831716.1">
    <property type="nucleotide sequence ID" value="NZ_AJYB01000137.1"/>
</dbReference>
<dbReference type="EMBL" id="CP016534">
    <property type="protein sequence ID" value="ANU11678.1"/>
    <property type="molecule type" value="Genomic_DNA"/>
</dbReference>
<dbReference type="PANTHER" id="PTHR37298">
    <property type="entry name" value="UPF0111 PROTEIN YKAA"/>
    <property type="match status" value="1"/>
</dbReference>
<dbReference type="InterPro" id="IPR038078">
    <property type="entry name" value="PhoU-like_sf"/>
</dbReference>
<dbReference type="Proteomes" id="UP000004725">
    <property type="component" value="Unassembled WGS sequence"/>
</dbReference>
<evidence type="ECO:0000313" key="1">
    <source>
        <dbReference type="EMBL" id="ANU11678.1"/>
    </source>
</evidence>
<dbReference type="AlphaFoldDB" id="A0A1C7DJW4"/>
<proteinExistence type="predicted"/>
<organism evidence="2 3">
    <name type="scientific">Planococcus antarcticus DSM 14505</name>
    <dbReference type="NCBI Taxonomy" id="1185653"/>
    <lineage>
        <taxon>Bacteria</taxon>
        <taxon>Bacillati</taxon>
        <taxon>Bacillota</taxon>
        <taxon>Bacilli</taxon>
        <taxon>Bacillales</taxon>
        <taxon>Caryophanaceae</taxon>
        <taxon>Planococcus</taxon>
    </lineage>
</organism>
<reference evidence="2 3" key="1">
    <citation type="journal article" date="2012" name="J. Bacteriol.">
        <title>Genome Sequence of the Antarctic Psychrophile Bacterium Planococcus antarcticus DSM 14505.</title>
        <authorList>
            <person name="Margolles A."/>
            <person name="Gueimonde M."/>
            <person name="Sanchez B."/>
        </authorList>
    </citation>
    <scope>NUCLEOTIDE SEQUENCE [LARGE SCALE GENOMIC DNA]</scope>
    <source>
        <strain evidence="2 3">DSM 14505</strain>
    </source>
</reference>
<keyword evidence="4" id="KW-1185">Reference proteome</keyword>
<dbReference type="Proteomes" id="UP000092661">
    <property type="component" value="Chromosome"/>
</dbReference>
<evidence type="ECO:0000313" key="2">
    <source>
        <dbReference type="EMBL" id="EIM04923.1"/>
    </source>
</evidence>
<sequence length="108" mass="12315">MFPSNFTVKDHKIKGGSFVHTVIQDFNIAFIMPNEREDMLVLSVGMDNMLDGMQHTAALFDIIYSVVNGNKYMLEFVEAIRLSTIEIEPGVKLMVSKKLPHIRQNATW</sequence>
<dbReference type="KEGG" id="pana:BBH88_16070"/>
<protein>
    <submittedName>
        <fullName evidence="2">Phosphate transport regulator</fullName>
    </submittedName>
</protein>
<reference evidence="4" key="2">
    <citation type="submission" date="2016-07" db="EMBL/GenBank/DDBJ databases">
        <authorList>
            <person name="See-Too W.S."/>
        </authorList>
    </citation>
    <scope>NUCLEOTIDE SEQUENCE [LARGE SCALE GENOMIC DNA]</scope>
    <source>
        <strain evidence="4">DSM 14505</strain>
    </source>
</reference>
<name>A0A1C7DJW4_9BACL</name>